<accession>S2E170</accession>
<sequence>MQITAYLDYHKALLSFLKHSDVFKSIFIKLNTLSISG</sequence>
<dbReference type="Proteomes" id="UP000006073">
    <property type="component" value="Unassembled WGS sequence"/>
</dbReference>
<evidence type="ECO:0000313" key="1">
    <source>
        <dbReference type="EMBL" id="EOZ95833.1"/>
    </source>
</evidence>
<evidence type="ECO:0000313" key="2">
    <source>
        <dbReference type="Proteomes" id="UP000006073"/>
    </source>
</evidence>
<reference evidence="1 2" key="1">
    <citation type="journal article" date="2013" name="Genome Announc.">
        <title>Draft Genome Sequence of Indibacter alkaliphilus Strain LW1T, Isolated from Lonar Lake, a Haloalkaline Lake in the Buldana District of Maharashtra, India.</title>
        <authorList>
            <person name="Singh A."/>
            <person name="Kumar Jangir P."/>
            <person name="Sharma R."/>
            <person name="Singh A."/>
            <person name="Kumar Pinnaka A."/>
            <person name="Shivaji S."/>
        </authorList>
    </citation>
    <scope>NUCLEOTIDE SEQUENCE [LARGE SCALE GENOMIC DNA]</scope>
    <source>
        <strain evidence="2">CCUG 57479 / KCTC 22604 / LW1</strain>
    </source>
</reference>
<gene>
    <name evidence="1" type="ORF">A33Q_3195</name>
</gene>
<name>S2E170_INDAL</name>
<dbReference type="EMBL" id="ALWO02000037">
    <property type="protein sequence ID" value="EOZ95833.1"/>
    <property type="molecule type" value="Genomic_DNA"/>
</dbReference>
<comment type="caution">
    <text evidence="1">The sequence shown here is derived from an EMBL/GenBank/DDBJ whole genome shotgun (WGS) entry which is preliminary data.</text>
</comment>
<keyword evidence="2" id="KW-1185">Reference proteome</keyword>
<proteinExistence type="predicted"/>
<organism evidence="1 2">
    <name type="scientific">Indibacter alkaliphilus (strain CCUG 57479 / KCTC 22604 / LW1)</name>
    <dbReference type="NCBI Taxonomy" id="1189612"/>
    <lineage>
        <taxon>Bacteria</taxon>
        <taxon>Pseudomonadati</taxon>
        <taxon>Bacteroidota</taxon>
        <taxon>Cytophagia</taxon>
        <taxon>Cytophagales</taxon>
        <taxon>Cyclobacteriaceae</taxon>
    </lineage>
</organism>
<protein>
    <submittedName>
        <fullName evidence="1">Uncharacterized protein</fullName>
    </submittedName>
</protein>
<dbReference type="AlphaFoldDB" id="S2E170"/>